<dbReference type="PANTHER" id="PTHR34990">
    <property type="entry name" value="UDP-2,3-DIACYLGLUCOSAMINE HYDROLASE-RELATED"/>
    <property type="match status" value="1"/>
</dbReference>
<keyword evidence="6 10" id="KW-0378">Hydrolase</keyword>
<keyword evidence="8 10" id="KW-0472">Membrane</keyword>
<evidence type="ECO:0000256" key="3">
    <source>
        <dbReference type="ARBA" id="ARBA00022519"/>
    </source>
</evidence>
<dbReference type="Proteomes" id="UP001223802">
    <property type="component" value="Chromosome"/>
</dbReference>
<comment type="catalytic activity">
    <reaction evidence="10">
        <text>UDP-2-N,3-O-bis[(3R)-3-hydroxytetradecanoyl]-alpha-D-glucosamine + H2O = 2-N,3-O-bis[(3R)-3-hydroxytetradecanoyl]-alpha-D-glucosaminyl 1-phosphate + UMP + 2 H(+)</text>
        <dbReference type="Rhea" id="RHEA:25213"/>
        <dbReference type="ChEBI" id="CHEBI:15377"/>
        <dbReference type="ChEBI" id="CHEBI:15378"/>
        <dbReference type="ChEBI" id="CHEBI:57865"/>
        <dbReference type="ChEBI" id="CHEBI:57957"/>
        <dbReference type="ChEBI" id="CHEBI:78847"/>
        <dbReference type="EC" id="3.6.1.54"/>
    </reaction>
</comment>
<feature type="binding site" evidence="10">
    <location>
        <position position="198"/>
    </location>
    <ligand>
        <name>Mn(2+)</name>
        <dbReference type="ChEBI" id="CHEBI:29035"/>
        <label>1</label>
    </ligand>
</feature>
<dbReference type="CDD" id="cd07398">
    <property type="entry name" value="MPP_YbbF-LpxH"/>
    <property type="match status" value="1"/>
</dbReference>
<dbReference type="EC" id="3.6.1.54" evidence="10"/>
<feature type="binding site" evidence="10">
    <location>
        <position position="115"/>
    </location>
    <ligand>
        <name>Mn(2+)</name>
        <dbReference type="ChEBI" id="CHEBI:29035"/>
        <label>2</label>
    </ligand>
</feature>
<comment type="subcellular location">
    <subcellularLocation>
        <location evidence="10">Cell inner membrane</location>
        <topology evidence="10">Peripheral membrane protein</topology>
        <orientation evidence="10">Cytoplasmic side</orientation>
    </subcellularLocation>
</comment>
<evidence type="ECO:0000256" key="2">
    <source>
        <dbReference type="ARBA" id="ARBA00022516"/>
    </source>
</evidence>
<evidence type="ECO:0000256" key="9">
    <source>
        <dbReference type="ARBA" id="ARBA00023211"/>
    </source>
</evidence>
<evidence type="ECO:0000256" key="10">
    <source>
        <dbReference type="HAMAP-Rule" id="MF_00575"/>
    </source>
</evidence>
<dbReference type="GO" id="GO:0008758">
    <property type="term" value="F:UDP-2,3-diacylglucosamine hydrolase activity"/>
    <property type="evidence" value="ECO:0007669"/>
    <property type="project" value="UniProtKB-UniRule"/>
</dbReference>
<dbReference type="AlphaFoldDB" id="A0AA50KR75"/>
<evidence type="ECO:0000256" key="4">
    <source>
        <dbReference type="ARBA" id="ARBA00022556"/>
    </source>
</evidence>
<feature type="binding site" evidence="10">
    <location>
        <position position="42"/>
    </location>
    <ligand>
        <name>Mn(2+)</name>
        <dbReference type="ChEBI" id="CHEBI:29035"/>
        <label>2</label>
    </ligand>
</feature>
<evidence type="ECO:0000259" key="11">
    <source>
        <dbReference type="Pfam" id="PF00149"/>
    </source>
</evidence>
<name>A0AA50KR75_9GAMM</name>
<keyword evidence="7 10" id="KW-0443">Lipid metabolism</keyword>
<protein>
    <recommendedName>
        <fullName evidence="10">UDP-2,3-diacylglucosamine hydrolase</fullName>
        <ecNumber evidence="10">3.6.1.54</ecNumber>
    </recommendedName>
    <alternativeName>
        <fullName evidence="10">UDP-2,3-diacylglucosamine diphosphatase</fullName>
    </alternativeName>
</protein>
<feature type="binding site" evidence="10">
    <location>
        <position position="196"/>
    </location>
    <ligand>
        <name>Mn(2+)</name>
        <dbReference type="ChEBI" id="CHEBI:29035"/>
        <label>2</label>
    </ligand>
</feature>
<evidence type="ECO:0000256" key="1">
    <source>
        <dbReference type="ARBA" id="ARBA00022475"/>
    </source>
</evidence>
<dbReference type="InterPro" id="IPR029052">
    <property type="entry name" value="Metallo-depent_PP-like"/>
</dbReference>
<accession>A0AA50KR75</accession>
<feature type="binding site" evidence="10">
    <location>
        <begin position="80"/>
        <end position="81"/>
    </location>
    <ligand>
        <name>substrate</name>
    </ligand>
</feature>
<evidence type="ECO:0000313" key="12">
    <source>
        <dbReference type="EMBL" id="WMC11585.1"/>
    </source>
</evidence>
<dbReference type="InterPro" id="IPR043461">
    <property type="entry name" value="LpxH-like"/>
</dbReference>
<organism evidence="12 13">
    <name type="scientific">Oceanimonas pelagia</name>
    <dbReference type="NCBI Taxonomy" id="3028314"/>
    <lineage>
        <taxon>Bacteria</taxon>
        <taxon>Pseudomonadati</taxon>
        <taxon>Pseudomonadota</taxon>
        <taxon>Gammaproteobacteria</taxon>
        <taxon>Aeromonadales</taxon>
        <taxon>Aeromonadaceae</taxon>
        <taxon>Oceanimonas</taxon>
    </lineage>
</organism>
<feature type="binding site" evidence="10">
    <location>
        <position position="165"/>
    </location>
    <ligand>
        <name>substrate</name>
    </ligand>
</feature>
<feature type="binding site" evidence="10">
    <location>
        <position position="11"/>
    </location>
    <ligand>
        <name>Mn(2+)</name>
        <dbReference type="ChEBI" id="CHEBI:29035"/>
        <label>1</label>
    </ligand>
</feature>
<dbReference type="GO" id="GO:0009245">
    <property type="term" value="P:lipid A biosynthetic process"/>
    <property type="evidence" value="ECO:0007669"/>
    <property type="project" value="UniProtKB-UniRule"/>
</dbReference>
<keyword evidence="5 10" id="KW-0479">Metal-binding</keyword>
<evidence type="ECO:0000256" key="5">
    <source>
        <dbReference type="ARBA" id="ARBA00022723"/>
    </source>
</evidence>
<dbReference type="KEGG" id="ope:PU634_04280"/>
<dbReference type="InterPro" id="IPR004843">
    <property type="entry name" value="Calcineurin-like_PHP"/>
</dbReference>
<dbReference type="GO" id="GO:0030145">
    <property type="term" value="F:manganese ion binding"/>
    <property type="evidence" value="ECO:0007669"/>
    <property type="project" value="UniProtKB-UniRule"/>
</dbReference>
<reference evidence="12 13" key="1">
    <citation type="submission" date="2023-02" db="EMBL/GenBank/DDBJ databases">
        <title>Complete genome sequence of a novel bacterium Oceanimonas sp. NTOU-MSR1 isolated from marine coast sediment.</title>
        <authorList>
            <person name="Yang H.-T."/>
            <person name="Chen Y.-L."/>
            <person name="Ho Y.-N."/>
        </authorList>
    </citation>
    <scope>NUCLEOTIDE SEQUENCE [LARGE SCALE GENOMIC DNA]</scope>
    <source>
        <strain evidence="12 13">NTOU-MSR1</strain>
    </source>
</reference>
<sequence>MPHTLFIADLHLSAGRPDITAAFLHFMEHEAPEADALYVLGDLFEFWIGDDEPSTLNRQVAAAFRICREGGTPVYYIHGNRDFMLGRRFAAEAGMTLLPEHKVIDLYGEPALIMHGDTLCTDDAGYQRFRRITRLGWLQWLFLRLPLQKRLKIADGIRGRSARSKQEKSVTIMDVNQAEVERQMRRAGVRRLIHGHTHRPAVHDFELDGRPVQRLVLGDWYTQGSVLRIGPDNTELQRRELNKDMP</sequence>
<feature type="binding site" evidence="10">
    <location>
        <position position="196"/>
    </location>
    <ligand>
        <name>substrate</name>
    </ligand>
</feature>
<keyword evidence="1 10" id="KW-1003">Cell membrane</keyword>
<feature type="domain" description="Calcineurin-like phosphoesterase" evidence="11">
    <location>
        <begin position="4"/>
        <end position="200"/>
    </location>
</feature>
<dbReference type="RefSeq" id="WP_306762823.1">
    <property type="nucleotide sequence ID" value="NZ_CP118224.1"/>
</dbReference>
<gene>
    <name evidence="10 12" type="primary">lpxH</name>
    <name evidence="12" type="ORF">PU634_04280</name>
</gene>
<keyword evidence="4 10" id="KW-0441">Lipid A biosynthesis</keyword>
<dbReference type="Gene3D" id="3.60.21.10">
    <property type="match status" value="1"/>
</dbReference>
<dbReference type="SUPFAM" id="SSF56300">
    <property type="entry name" value="Metallo-dependent phosphatases"/>
    <property type="match status" value="1"/>
</dbReference>
<keyword evidence="9 10" id="KW-0464">Manganese</keyword>
<feature type="binding site" evidence="10">
    <location>
        <position position="161"/>
    </location>
    <ligand>
        <name>substrate</name>
    </ligand>
</feature>
<feature type="binding site" evidence="10">
    <location>
        <position position="42"/>
    </location>
    <ligand>
        <name>Mn(2+)</name>
        <dbReference type="ChEBI" id="CHEBI:29035"/>
        <label>1</label>
    </ligand>
</feature>
<dbReference type="NCBIfam" id="NF003743">
    <property type="entry name" value="PRK05340.1"/>
    <property type="match status" value="1"/>
</dbReference>
<comment type="cofactor">
    <cofactor evidence="10">
        <name>Mn(2+)</name>
        <dbReference type="ChEBI" id="CHEBI:29035"/>
    </cofactor>
    <text evidence="10">Binds 2 Mn(2+) ions per subunit in a binuclear metal center.</text>
</comment>
<comment type="similarity">
    <text evidence="10">Belongs to the LpxH family.</text>
</comment>
<keyword evidence="13" id="KW-1185">Reference proteome</keyword>
<keyword evidence="2 10" id="KW-0444">Lipid biosynthesis</keyword>
<dbReference type="GO" id="GO:0005737">
    <property type="term" value="C:cytoplasm"/>
    <property type="evidence" value="ECO:0007669"/>
    <property type="project" value="InterPro"/>
</dbReference>
<comment type="function">
    <text evidence="10">Hydrolyzes the pyrophosphate bond of UDP-2,3-diacylglucosamine to yield 2,3-diacylglucosamine 1-phosphate (lipid X) and UMP by catalyzing the attack of water at the alpha-P atom. Involved in the biosynthesis of lipid A, a phosphorylated glycolipid that anchors the lipopolysaccharide to the outer membrane of the cell.</text>
</comment>
<feature type="binding site" evidence="10">
    <location>
        <position position="123"/>
    </location>
    <ligand>
        <name>substrate</name>
    </ligand>
</feature>
<proteinExistence type="inferred from homology"/>
<dbReference type="PANTHER" id="PTHR34990:SF1">
    <property type="entry name" value="UDP-2,3-DIACYLGLUCOSAMINE HYDROLASE"/>
    <property type="match status" value="1"/>
</dbReference>
<dbReference type="EMBL" id="CP118224">
    <property type="protein sequence ID" value="WMC11585.1"/>
    <property type="molecule type" value="Genomic_DNA"/>
</dbReference>
<evidence type="ECO:0000256" key="8">
    <source>
        <dbReference type="ARBA" id="ARBA00023136"/>
    </source>
</evidence>
<dbReference type="HAMAP" id="MF_00575">
    <property type="entry name" value="LpxH"/>
    <property type="match status" value="1"/>
</dbReference>
<feature type="binding site" evidence="10">
    <location>
        <position position="9"/>
    </location>
    <ligand>
        <name>Mn(2+)</name>
        <dbReference type="ChEBI" id="CHEBI:29035"/>
        <label>1</label>
    </ligand>
</feature>
<evidence type="ECO:0000256" key="6">
    <source>
        <dbReference type="ARBA" id="ARBA00022801"/>
    </source>
</evidence>
<dbReference type="Pfam" id="PF00149">
    <property type="entry name" value="Metallophos"/>
    <property type="match status" value="1"/>
</dbReference>
<evidence type="ECO:0000256" key="7">
    <source>
        <dbReference type="ARBA" id="ARBA00023098"/>
    </source>
</evidence>
<evidence type="ECO:0000313" key="13">
    <source>
        <dbReference type="Proteomes" id="UP001223802"/>
    </source>
</evidence>
<feature type="binding site" evidence="10">
    <location>
        <position position="168"/>
    </location>
    <ligand>
        <name>substrate</name>
    </ligand>
</feature>
<dbReference type="InterPro" id="IPR010138">
    <property type="entry name" value="UDP-diacylglucosamine_Hdrlase"/>
</dbReference>
<comment type="pathway">
    <text evidence="10">Glycolipid biosynthesis; lipid IV(A) biosynthesis; lipid IV(A) from (3R)-3-hydroxytetradecanoyl-[acyl-carrier-protein] and UDP-N-acetyl-alpha-D-glucosamine: step 4/6.</text>
</comment>
<feature type="binding site" evidence="10">
    <location>
        <position position="80"/>
    </location>
    <ligand>
        <name>Mn(2+)</name>
        <dbReference type="ChEBI" id="CHEBI:29035"/>
        <label>2</label>
    </ligand>
</feature>
<dbReference type="GO" id="GO:0019897">
    <property type="term" value="C:extrinsic component of plasma membrane"/>
    <property type="evidence" value="ECO:0007669"/>
    <property type="project" value="UniProtKB-UniRule"/>
</dbReference>
<keyword evidence="3 10" id="KW-0997">Cell inner membrane</keyword>
<dbReference type="NCBIfam" id="TIGR01854">
    <property type="entry name" value="lipid_A_lpxH"/>
    <property type="match status" value="1"/>
</dbReference>